<keyword evidence="1" id="KW-0175">Coiled coil</keyword>
<proteinExistence type="predicted"/>
<dbReference type="AlphaFoldDB" id="A0A150HJN6"/>
<evidence type="ECO:0000256" key="1">
    <source>
        <dbReference type="SAM" id="Coils"/>
    </source>
</evidence>
<comment type="caution">
    <text evidence="3">The sequence shown here is derived from an EMBL/GenBank/DDBJ whole genome shotgun (WGS) entry which is preliminary data.</text>
</comment>
<feature type="transmembrane region" description="Helical" evidence="2">
    <location>
        <begin position="97"/>
        <end position="119"/>
    </location>
</feature>
<evidence type="ECO:0008006" key="5">
    <source>
        <dbReference type="Google" id="ProtNLM"/>
    </source>
</evidence>
<reference evidence="3 4" key="1">
    <citation type="journal article" date="2016" name="Sci. Rep.">
        <title>Genomic and phenotypic characterization of the species Acinetobacter venetianus.</title>
        <authorList>
            <person name="Fondi M."/>
            <person name="Maida I."/>
            <person name="Perrin E."/>
            <person name="Orlandini V."/>
            <person name="La Torre L."/>
            <person name="Bosi E."/>
            <person name="Negroni A."/>
            <person name="Zanaroli G."/>
            <person name="Fava F."/>
            <person name="Decorosi F."/>
            <person name="Giovannetti L."/>
            <person name="Viti C."/>
            <person name="Vaneechoutte M."/>
            <person name="Dijkshoorn L."/>
            <person name="Fani R."/>
        </authorList>
    </citation>
    <scope>NUCLEOTIDE SEQUENCE [LARGE SCALE GENOMIC DNA]</scope>
    <source>
        <strain evidence="3 4">LUH5627</strain>
    </source>
</reference>
<dbReference type="PATRIC" id="fig|52133.18.peg.3388"/>
<keyword evidence="2" id="KW-0472">Membrane</keyword>
<name>A0A150HJN6_9GAMM</name>
<dbReference type="Proteomes" id="UP000075680">
    <property type="component" value="Unassembled WGS sequence"/>
</dbReference>
<protein>
    <recommendedName>
        <fullName evidence="5">Phage abortive infection protein</fullName>
    </recommendedName>
</protein>
<evidence type="ECO:0000313" key="4">
    <source>
        <dbReference type="Proteomes" id="UP000075680"/>
    </source>
</evidence>
<gene>
    <name evidence="3" type="ORF">AVENLUH5627_03299</name>
</gene>
<sequence length="343" mass="39913">MKFMKNIVNKLIAFALSKSPENPKKKTDKSLVELFGIIAALSIIFLIWFNYPSFINWMDKPSYKIQIPLLPSAMVPTSLNPNDFSNIGERFGTYGDAYGSLNTLFSGFAFAILIISLFMQRQELKEQRKELAAQREEISKSNDIAEAQRKITEQQSSLINQQLLDSKVQAFYQLFFKYLEEKENKLESMSLSVQSHVVGNRIFKRFIITFEREMKSAFQTNDDLINADLTTLYNCIEQNIQLALSTINDQFNTSQYFEYICFILEFIDKHSKMGLDIADNAIKTLIAYQSIHEMYCMLLIGLEDEQLYNFIEKYSLLRKINTYNDDFLKALVFRIYTDKAYTV</sequence>
<keyword evidence="2" id="KW-1133">Transmembrane helix</keyword>
<dbReference type="EMBL" id="JRUE01000250">
    <property type="protein sequence ID" value="KXZ63228.1"/>
    <property type="molecule type" value="Genomic_DNA"/>
</dbReference>
<feature type="transmembrane region" description="Helical" evidence="2">
    <location>
        <begin position="31"/>
        <end position="51"/>
    </location>
</feature>
<evidence type="ECO:0000256" key="2">
    <source>
        <dbReference type="SAM" id="Phobius"/>
    </source>
</evidence>
<accession>A0A150HJN6</accession>
<organism evidence="3 4">
    <name type="scientific">Acinetobacter venetianus</name>
    <dbReference type="NCBI Taxonomy" id="52133"/>
    <lineage>
        <taxon>Bacteria</taxon>
        <taxon>Pseudomonadati</taxon>
        <taxon>Pseudomonadota</taxon>
        <taxon>Gammaproteobacteria</taxon>
        <taxon>Moraxellales</taxon>
        <taxon>Moraxellaceae</taxon>
        <taxon>Acinetobacter</taxon>
    </lineage>
</organism>
<feature type="coiled-coil region" evidence="1">
    <location>
        <begin position="114"/>
        <end position="148"/>
    </location>
</feature>
<keyword evidence="2" id="KW-0812">Transmembrane</keyword>
<evidence type="ECO:0000313" key="3">
    <source>
        <dbReference type="EMBL" id="KXZ63228.1"/>
    </source>
</evidence>